<gene>
    <name evidence="8" type="ORF">C9I88_03855</name>
</gene>
<sequence length="326" mass="37577">MIETNSYKDDDLLELLKKIWNGKLIILFVVLFMMLCSLIYIKSSHQKWVSTRVVTTIEQTKINEIRYDIIDNSDYFYNNLMFDNYLLPATFLNLYINEFNDEKNKTTFNNQHQIKLNNIDTLAVKKISNISYLLTNSSSSKQKNITILNDYDKYINKVSREKWIANLKGMIKNNIIDLSYNLKAEKVIEKTKIKLAIKNTENALKIANIEGVSSPIPDIDSTNVIYPISLGSKILSKKLAILKALDKDKPNNIAIDKSTYKLDELKNIKLDNITLPSYFEFINSNNIESHVEGPKKTLIIVLFVFIGLILGSAIVLIKSKYEKYHD</sequence>
<dbReference type="SUPFAM" id="SSF160355">
    <property type="entry name" value="Bacterial polysaccharide co-polymerase-like"/>
    <property type="match status" value="1"/>
</dbReference>
<evidence type="ECO:0000256" key="6">
    <source>
        <dbReference type="SAM" id="Phobius"/>
    </source>
</evidence>
<dbReference type="Proteomes" id="UP000241954">
    <property type="component" value="Unassembled WGS sequence"/>
</dbReference>
<evidence type="ECO:0000259" key="7">
    <source>
        <dbReference type="Pfam" id="PF02706"/>
    </source>
</evidence>
<evidence type="ECO:0000256" key="3">
    <source>
        <dbReference type="ARBA" id="ARBA00022692"/>
    </source>
</evidence>
<dbReference type="Pfam" id="PF02706">
    <property type="entry name" value="Wzz"/>
    <property type="match status" value="1"/>
</dbReference>
<dbReference type="InterPro" id="IPR003856">
    <property type="entry name" value="LPS_length_determ_N"/>
</dbReference>
<evidence type="ECO:0000256" key="1">
    <source>
        <dbReference type="ARBA" id="ARBA00004651"/>
    </source>
</evidence>
<evidence type="ECO:0000256" key="2">
    <source>
        <dbReference type="ARBA" id="ARBA00022475"/>
    </source>
</evidence>
<evidence type="ECO:0000313" key="9">
    <source>
        <dbReference type="Proteomes" id="UP000241954"/>
    </source>
</evidence>
<dbReference type="GO" id="GO:0005886">
    <property type="term" value="C:plasma membrane"/>
    <property type="evidence" value="ECO:0007669"/>
    <property type="project" value="UniProtKB-SubCell"/>
</dbReference>
<dbReference type="EMBL" id="PYLW01000003">
    <property type="protein sequence ID" value="PSV98575.1"/>
    <property type="molecule type" value="Genomic_DNA"/>
</dbReference>
<organism evidence="8 9">
    <name type="scientific">Photobacterium iliopiscarium</name>
    <dbReference type="NCBI Taxonomy" id="56192"/>
    <lineage>
        <taxon>Bacteria</taxon>
        <taxon>Pseudomonadati</taxon>
        <taxon>Pseudomonadota</taxon>
        <taxon>Gammaproteobacteria</taxon>
        <taxon>Vibrionales</taxon>
        <taxon>Vibrionaceae</taxon>
        <taxon>Photobacterium</taxon>
    </lineage>
</organism>
<keyword evidence="2" id="KW-1003">Cell membrane</keyword>
<evidence type="ECO:0000256" key="5">
    <source>
        <dbReference type="ARBA" id="ARBA00023136"/>
    </source>
</evidence>
<keyword evidence="4 6" id="KW-1133">Transmembrane helix</keyword>
<evidence type="ECO:0000256" key="4">
    <source>
        <dbReference type="ARBA" id="ARBA00022989"/>
    </source>
</evidence>
<dbReference type="AlphaFoldDB" id="A0A2T3MNS4"/>
<keyword evidence="5 6" id="KW-0472">Membrane</keyword>
<proteinExistence type="predicted"/>
<feature type="transmembrane region" description="Helical" evidence="6">
    <location>
        <begin position="20"/>
        <end position="41"/>
    </location>
</feature>
<feature type="transmembrane region" description="Helical" evidence="6">
    <location>
        <begin position="298"/>
        <end position="317"/>
    </location>
</feature>
<name>A0A2T3MNS4_9GAMM</name>
<comment type="caution">
    <text evidence="8">The sequence shown here is derived from an EMBL/GenBank/DDBJ whole genome shotgun (WGS) entry which is preliminary data.</text>
</comment>
<evidence type="ECO:0000313" key="8">
    <source>
        <dbReference type="EMBL" id="PSV98575.1"/>
    </source>
</evidence>
<dbReference type="Gene3D" id="3.30.1890.10">
    <property type="entry name" value="FepE-like"/>
    <property type="match status" value="1"/>
</dbReference>
<comment type="subcellular location">
    <subcellularLocation>
        <location evidence="1">Cell membrane</location>
        <topology evidence="1">Multi-pass membrane protein</topology>
    </subcellularLocation>
</comment>
<keyword evidence="3 6" id="KW-0812">Transmembrane</keyword>
<accession>A0A2T3MNS4</accession>
<protein>
    <recommendedName>
        <fullName evidence="7">Polysaccharide chain length determinant N-terminal domain-containing protein</fullName>
    </recommendedName>
</protein>
<feature type="domain" description="Polysaccharide chain length determinant N-terminal" evidence="7">
    <location>
        <begin position="11"/>
        <end position="61"/>
    </location>
</feature>
<reference evidence="8 9" key="1">
    <citation type="submission" date="2018-01" db="EMBL/GenBank/DDBJ databases">
        <title>Whole genome sequencing of Histamine producing bacteria.</title>
        <authorList>
            <person name="Butler K."/>
        </authorList>
    </citation>
    <scope>NUCLEOTIDE SEQUENCE [LARGE SCALE GENOMIC DNA]</scope>
    <source>
        <strain evidence="8 9">NCIMB 13481</strain>
    </source>
</reference>